<keyword evidence="3" id="KW-1133">Transmembrane helix</keyword>
<evidence type="ECO:0000256" key="1">
    <source>
        <dbReference type="ARBA" id="ARBA00006068"/>
    </source>
</evidence>
<comment type="caution">
    <text evidence="5">The sequence shown here is derived from an EMBL/GenBank/DDBJ whole genome shotgun (WGS) entry which is preliminary data.</text>
</comment>
<feature type="domain" description="Cell envelope-related transcriptional attenuator" evidence="4">
    <location>
        <begin position="124"/>
        <end position="267"/>
    </location>
</feature>
<evidence type="ECO:0000313" key="5">
    <source>
        <dbReference type="EMBL" id="RHW45699.1"/>
    </source>
</evidence>
<dbReference type="NCBIfam" id="TIGR00350">
    <property type="entry name" value="lytR_cpsA_psr"/>
    <property type="match status" value="1"/>
</dbReference>
<dbReference type="RefSeq" id="WP_118913450.1">
    <property type="nucleotide sequence ID" value="NZ_CBCRVH010000009.1"/>
</dbReference>
<evidence type="ECO:0000313" key="6">
    <source>
        <dbReference type="Proteomes" id="UP000285376"/>
    </source>
</evidence>
<name>A0A417Z5Q1_9MICO</name>
<gene>
    <name evidence="5" type="ORF">D1832_08325</name>
</gene>
<comment type="similarity">
    <text evidence="1">Belongs to the LytR/CpsA/Psr (LCP) family.</text>
</comment>
<protein>
    <submittedName>
        <fullName evidence="5">LytR family transcriptional regulator</fullName>
    </submittedName>
</protein>
<sequence>MSEQPPHTPRHAMDDEPAEERSTRSSDAASSHHTERRAGAQAAGRKKRGKLRTLLYILLAMLLVVILAVGGFLLYLKYILDKDISREDLLPSSTVKRDDAAGDSQNILLLGSDSRDTNLRDGSRSDVIQLVHISNDRKKVEVVHFPRDMYVDIPGHGRNKINAAYAYGGPTLLVQTIEKATNVRIDHVAQIGFSGFEKLTDHMGGVDMYVQQPVDLGKDGKWEQGMNHFTGLQARRYVQERKQLAQGDIDRGKNQQAWILAIFQKAKSRGVLSNPMTITNITKDISNNLAVDKDFTTNYMTSLAYSLRGLKQENITFYTAPITGFGNEPGAGSVDYVDEPALKKLSDGLRKDDMTGVPNGRKGG</sequence>
<dbReference type="Proteomes" id="UP000285376">
    <property type="component" value="Unassembled WGS sequence"/>
</dbReference>
<dbReference type="Pfam" id="PF03816">
    <property type="entry name" value="LytR_cpsA_psr"/>
    <property type="match status" value="1"/>
</dbReference>
<reference evidence="5 6" key="1">
    <citation type="submission" date="2018-08" db="EMBL/GenBank/DDBJ databases">
        <title>Whole genome sequence analysis of Dermacoccus abyssi bacteria isolated from Deep Mariana trench Micromonospora spp reveals genes involved in the environmental adaptation and production of secondary metabolites.</title>
        <authorList>
            <person name="Abdel-Mageed W.M."/>
            <person name="Lehri B."/>
            <person name="Nouioui I."/>
            <person name="Goodfellow I."/>
            <person name="Jaspars M."/>
            <person name="Karlyshev A."/>
        </authorList>
    </citation>
    <scope>NUCLEOTIDE SEQUENCE [LARGE SCALE GENOMIC DNA]</scope>
    <source>
        <strain evidence="5 6">MT1.1</strain>
    </source>
</reference>
<keyword evidence="3" id="KW-0472">Membrane</keyword>
<dbReference type="InterPro" id="IPR004474">
    <property type="entry name" value="LytR_CpsA_psr"/>
</dbReference>
<evidence type="ECO:0000256" key="2">
    <source>
        <dbReference type="SAM" id="MobiDB-lite"/>
    </source>
</evidence>
<dbReference type="AlphaFoldDB" id="A0A417Z5Q1"/>
<evidence type="ECO:0000256" key="3">
    <source>
        <dbReference type="SAM" id="Phobius"/>
    </source>
</evidence>
<dbReference type="EMBL" id="QWLM01000008">
    <property type="protein sequence ID" value="RHW45699.1"/>
    <property type="molecule type" value="Genomic_DNA"/>
</dbReference>
<accession>A0A417Z5Q1</accession>
<keyword evidence="3" id="KW-0812">Transmembrane</keyword>
<proteinExistence type="inferred from homology"/>
<feature type="transmembrane region" description="Helical" evidence="3">
    <location>
        <begin position="54"/>
        <end position="76"/>
    </location>
</feature>
<feature type="compositionally biased region" description="Basic and acidic residues" evidence="2">
    <location>
        <begin position="11"/>
        <end position="38"/>
    </location>
</feature>
<feature type="region of interest" description="Disordered" evidence="2">
    <location>
        <begin position="1"/>
        <end position="44"/>
    </location>
</feature>
<dbReference type="InterPro" id="IPR050922">
    <property type="entry name" value="LytR/CpsA/Psr_CW_biosynth"/>
</dbReference>
<dbReference type="PANTHER" id="PTHR33392">
    <property type="entry name" value="POLYISOPRENYL-TEICHOIC ACID--PEPTIDOGLYCAN TEICHOIC ACID TRANSFERASE TAGU"/>
    <property type="match status" value="1"/>
</dbReference>
<dbReference type="PANTHER" id="PTHR33392:SF6">
    <property type="entry name" value="POLYISOPRENYL-TEICHOIC ACID--PEPTIDOGLYCAN TEICHOIC ACID TRANSFERASE TAGU"/>
    <property type="match status" value="1"/>
</dbReference>
<organism evidence="5 6">
    <name type="scientific">Dermacoccus abyssi</name>
    <dbReference type="NCBI Taxonomy" id="322596"/>
    <lineage>
        <taxon>Bacteria</taxon>
        <taxon>Bacillati</taxon>
        <taxon>Actinomycetota</taxon>
        <taxon>Actinomycetes</taxon>
        <taxon>Micrococcales</taxon>
        <taxon>Dermacoccaceae</taxon>
        <taxon>Dermacoccus</taxon>
    </lineage>
</organism>
<evidence type="ECO:0000259" key="4">
    <source>
        <dbReference type="Pfam" id="PF03816"/>
    </source>
</evidence>
<dbReference type="Gene3D" id="3.40.630.190">
    <property type="entry name" value="LCP protein"/>
    <property type="match status" value="1"/>
</dbReference>